<protein>
    <recommendedName>
        <fullName evidence="1">Trypsin-co-occurring domain-containing protein</fullName>
    </recommendedName>
</protein>
<dbReference type="HOGENOM" id="CLU_2208433_0_0_11"/>
<dbReference type="Proteomes" id="UP000000844">
    <property type="component" value="Chromosome"/>
</dbReference>
<dbReference type="EMBL" id="CP001778">
    <property type="protein sequence ID" value="ADD43255.1"/>
    <property type="molecule type" value="Genomic_DNA"/>
</dbReference>
<dbReference type="AlphaFoldDB" id="D3PWN3"/>
<keyword evidence="3" id="KW-1185">Reference proteome</keyword>
<organism evidence="2 3">
    <name type="scientific">Stackebrandtia nassauensis (strain DSM 44728 / CIP 108903 / NRRL B-16338 / NBRC 102104 / LLR-40K-21)</name>
    <dbReference type="NCBI Taxonomy" id="446470"/>
    <lineage>
        <taxon>Bacteria</taxon>
        <taxon>Bacillati</taxon>
        <taxon>Actinomycetota</taxon>
        <taxon>Actinomycetes</taxon>
        <taxon>Glycomycetales</taxon>
        <taxon>Glycomycetaceae</taxon>
        <taxon>Stackebrandtia</taxon>
    </lineage>
</organism>
<dbReference type="Pfam" id="PF19493">
    <property type="entry name" value="Trypco1"/>
    <property type="match status" value="1"/>
</dbReference>
<evidence type="ECO:0000313" key="3">
    <source>
        <dbReference type="Proteomes" id="UP000000844"/>
    </source>
</evidence>
<evidence type="ECO:0000313" key="2">
    <source>
        <dbReference type="EMBL" id="ADD43255.1"/>
    </source>
</evidence>
<accession>D3PWN3</accession>
<gene>
    <name evidence="2" type="ordered locus">Snas_3595</name>
</gene>
<feature type="domain" description="Trypsin-co-occurring" evidence="1">
    <location>
        <begin position="15"/>
        <end position="101"/>
    </location>
</feature>
<dbReference type="KEGG" id="sna:Snas_3595"/>
<dbReference type="InterPro" id="IPR045794">
    <property type="entry name" value="Trypco1"/>
</dbReference>
<reference evidence="2 3" key="1">
    <citation type="journal article" date="2009" name="Stand. Genomic Sci.">
        <title>Complete genome sequence of Stackebrandtia nassauensis type strain (LLR-40K-21).</title>
        <authorList>
            <person name="Munk C."/>
            <person name="Lapidus A."/>
            <person name="Copeland A."/>
            <person name="Jando M."/>
            <person name="Mayilraj S."/>
            <person name="Glavina Del Rio T."/>
            <person name="Nolan M."/>
            <person name="Chen F."/>
            <person name="Lucas S."/>
            <person name="Tice H."/>
            <person name="Cheng J.F."/>
            <person name="Han C."/>
            <person name="Detter J.C."/>
            <person name="Bruce D."/>
            <person name="Goodwin L."/>
            <person name="Chain P."/>
            <person name="Pitluck S."/>
            <person name="Goker M."/>
            <person name="Ovchinikova G."/>
            <person name="Pati A."/>
            <person name="Ivanova N."/>
            <person name="Mavromatis K."/>
            <person name="Chen A."/>
            <person name="Palaniappan K."/>
            <person name="Land M."/>
            <person name="Hauser L."/>
            <person name="Chang Y.J."/>
            <person name="Jeffries C.D."/>
            <person name="Bristow J."/>
            <person name="Eisen J.A."/>
            <person name="Markowitz V."/>
            <person name="Hugenholtz P."/>
            <person name="Kyrpides N.C."/>
            <person name="Klenk H.P."/>
        </authorList>
    </citation>
    <scope>NUCLEOTIDE SEQUENCE [LARGE SCALE GENOMIC DNA]</scope>
    <source>
        <strain evidence="3">DSM 44728 / CIP 108903 / NRRL B-16338 / NBRC 102104 / LLR-40K-21</strain>
    </source>
</reference>
<sequence>MIRIEVGEVDELDDPGRYYEDDATRVALPEKVRERGRTLFIEALDMLDSCCEAVSEKFAKKAGNGPSEIEMRMALQLDGKAGAKFVELGASAHMDVVMRWKDPSDDR</sequence>
<name>D3PWN3_STANL</name>
<dbReference type="NCBIfam" id="NF041216">
    <property type="entry name" value="CU044_2847_fam"/>
    <property type="match status" value="1"/>
</dbReference>
<dbReference type="STRING" id="446470.Snas_3595"/>
<evidence type="ECO:0000259" key="1">
    <source>
        <dbReference type="Pfam" id="PF19493"/>
    </source>
</evidence>
<proteinExistence type="predicted"/>